<dbReference type="PANTHER" id="PTHR43908:SF3">
    <property type="entry name" value="AT29763P-RELATED"/>
    <property type="match status" value="1"/>
</dbReference>
<dbReference type="OrthoDB" id="1507364at2759"/>
<comment type="caution">
    <text evidence="1">The sequence shown here is derived from an EMBL/GenBank/DDBJ whole genome shotgun (WGS) entry which is preliminary data.</text>
</comment>
<dbReference type="GO" id="GO:0005789">
    <property type="term" value="C:endoplasmic reticulum membrane"/>
    <property type="evidence" value="ECO:0007669"/>
    <property type="project" value="TreeGrafter"/>
</dbReference>
<proteinExistence type="predicted"/>
<dbReference type="SMART" id="SM00271">
    <property type="entry name" value="DnaJ"/>
    <property type="match status" value="1"/>
</dbReference>
<protein>
    <submittedName>
        <fullName evidence="1">Uncharacterized protein</fullName>
    </submittedName>
</protein>
<dbReference type="GO" id="GO:0071218">
    <property type="term" value="P:cellular response to misfolded protein"/>
    <property type="evidence" value="ECO:0007669"/>
    <property type="project" value="TreeGrafter"/>
</dbReference>
<organism evidence="1 2">
    <name type="scientific">Jimgerdemannia flammicorona</name>
    <dbReference type="NCBI Taxonomy" id="994334"/>
    <lineage>
        <taxon>Eukaryota</taxon>
        <taxon>Fungi</taxon>
        <taxon>Fungi incertae sedis</taxon>
        <taxon>Mucoromycota</taxon>
        <taxon>Mucoromycotina</taxon>
        <taxon>Endogonomycetes</taxon>
        <taxon>Endogonales</taxon>
        <taxon>Endogonaceae</taxon>
        <taxon>Jimgerdemannia</taxon>
    </lineage>
</organism>
<evidence type="ECO:0000313" key="2">
    <source>
        <dbReference type="Proteomes" id="UP000268093"/>
    </source>
</evidence>
<dbReference type="PRINTS" id="PR00625">
    <property type="entry name" value="JDOMAIN"/>
</dbReference>
<evidence type="ECO:0000313" key="1">
    <source>
        <dbReference type="EMBL" id="RUO95998.1"/>
    </source>
</evidence>
<keyword evidence="2" id="KW-1185">Reference proteome</keyword>
<dbReference type="PANTHER" id="PTHR43908">
    <property type="entry name" value="AT29763P-RELATED"/>
    <property type="match status" value="1"/>
</dbReference>
<dbReference type="PROSITE" id="PS50076">
    <property type="entry name" value="DNAJ_2"/>
    <property type="match status" value="1"/>
</dbReference>
<dbReference type="InterPro" id="IPR001623">
    <property type="entry name" value="DnaJ_domain"/>
</dbReference>
<sequence length="287" mass="32211">MSDLATAARILTPTSLISYQKLALQFHPDKNGAPGADEAFKLISKAFTVLSDPQKRAVYNAGGMDPEQRSSNPGFSGMNGFSGRGGASVYDEVSPEDLFNMFFSGDFGGGFGGGFQSATFVGPGFRTRTFRHPNVRQRNAEAGPRTHSSWMTFLQLLPLLLLFFFSITSSFFGGSSSEPSFAFQPSQTYSTLRATQVHKVPYYVNQAQFARHEQNSRRLREFDSNVERYHVQNLQIMCRQEQNERQRRINEARGTIFGIGFDEKKWTAAIHTKLPNCERLTEFGLRL</sequence>
<gene>
    <name evidence="1" type="ORF">BC936DRAFT_142826</name>
</gene>
<dbReference type="Proteomes" id="UP000268093">
    <property type="component" value="Unassembled WGS sequence"/>
</dbReference>
<dbReference type="InterPro" id="IPR036869">
    <property type="entry name" value="J_dom_sf"/>
</dbReference>
<name>A0A432ZZU8_9FUNG</name>
<dbReference type="InterPro" id="IPR015399">
    <property type="entry name" value="DUF1977_DnaJ-like"/>
</dbReference>
<dbReference type="InterPro" id="IPR051100">
    <property type="entry name" value="DnaJ_subfamily_B/C"/>
</dbReference>
<dbReference type="SUPFAM" id="SSF46565">
    <property type="entry name" value="Chaperone J-domain"/>
    <property type="match status" value="1"/>
</dbReference>
<dbReference type="EMBL" id="RBNI01024208">
    <property type="protein sequence ID" value="RUO95998.1"/>
    <property type="molecule type" value="Genomic_DNA"/>
</dbReference>
<dbReference type="Gene3D" id="1.10.287.110">
    <property type="entry name" value="DnaJ domain"/>
    <property type="match status" value="1"/>
</dbReference>
<reference evidence="1 2" key="1">
    <citation type="journal article" date="2018" name="New Phytol.">
        <title>Phylogenomics of Endogonaceae and evolution of mycorrhizas within Mucoromycota.</title>
        <authorList>
            <person name="Chang Y."/>
            <person name="Desiro A."/>
            <person name="Na H."/>
            <person name="Sandor L."/>
            <person name="Lipzen A."/>
            <person name="Clum A."/>
            <person name="Barry K."/>
            <person name="Grigoriev I.V."/>
            <person name="Martin F.M."/>
            <person name="Stajich J.E."/>
            <person name="Smith M.E."/>
            <person name="Bonito G."/>
            <person name="Spatafora J.W."/>
        </authorList>
    </citation>
    <scope>NUCLEOTIDE SEQUENCE [LARGE SCALE GENOMIC DNA]</scope>
    <source>
        <strain evidence="1 2">GMNB39</strain>
    </source>
</reference>
<dbReference type="CDD" id="cd06257">
    <property type="entry name" value="DnaJ"/>
    <property type="match status" value="1"/>
</dbReference>
<dbReference type="GO" id="GO:0030544">
    <property type="term" value="F:Hsp70 protein binding"/>
    <property type="evidence" value="ECO:0007669"/>
    <property type="project" value="TreeGrafter"/>
</dbReference>
<dbReference type="Pfam" id="PF00226">
    <property type="entry name" value="DnaJ"/>
    <property type="match status" value="1"/>
</dbReference>
<dbReference type="Pfam" id="PF09320">
    <property type="entry name" value="DUF1977"/>
    <property type="match status" value="1"/>
</dbReference>
<accession>A0A432ZZU8</accession>